<dbReference type="Pfam" id="PF00106">
    <property type="entry name" value="adh_short"/>
    <property type="match status" value="1"/>
</dbReference>
<dbReference type="Proteomes" id="UP001199106">
    <property type="component" value="Unassembled WGS sequence"/>
</dbReference>
<comment type="caution">
    <text evidence="2">The sequence shown here is derived from an EMBL/GenBank/DDBJ whole genome shotgun (WGS) entry which is preliminary data.</text>
</comment>
<evidence type="ECO:0000259" key="1">
    <source>
        <dbReference type="Pfam" id="PF09362"/>
    </source>
</evidence>
<feature type="domain" description="DUF1996" evidence="1">
    <location>
        <begin position="251"/>
        <end position="499"/>
    </location>
</feature>
<evidence type="ECO:0000313" key="3">
    <source>
        <dbReference type="Proteomes" id="UP001199106"/>
    </source>
</evidence>
<protein>
    <recommendedName>
        <fullName evidence="1">DUF1996 domain-containing protein</fullName>
    </recommendedName>
</protein>
<dbReference type="PANTHER" id="PTHR43662:SF13">
    <property type="entry name" value="DUF1996 DOMAIN-CONTAINING PROTEIN"/>
    <property type="match status" value="1"/>
</dbReference>
<dbReference type="InterPro" id="IPR036291">
    <property type="entry name" value="NAD(P)-bd_dom_sf"/>
</dbReference>
<dbReference type="AlphaFoldDB" id="A0AAD4FGJ6"/>
<dbReference type="Pfam" id="PF09362">
    <property type="entry name" value="DUF1996"/>
    <property type="match status" value="1"/>
</dbReference>
<organism evidence="2 3">
    <name type="scientific">Alternaria panax</name>
    <dbReference type="NCBI Taxonomy" id="48097"/>
    <lineage>
        <taxon>Eukaryota</taxon>
        <taxon>Fungi</taxon>
        <taxon>Dikarya</taxon>
        <taxon>Ascomycota</taxon>
        <taxon>Pezizomycotina</taxon>
        <taxon>Dothideomycetes</taxon>
        <taxon>Pleosporomycetidae</taxon>
        <taxon>Pleosporales</taxon>
        <taxon>Pleosporineae</taxon>
        <taxon>Pleosporaceae</taxon>
        <taxon>Alternaria</taxon>
        <taxon>Alternaria sect. Panax</taxon>
    </lineage>
</organism>
<reference evidence="2" key="1">
    <citation type="submission" date="2021-07" db="EMBL/GenBank/DDBJ databases">
        <title>Genome Resource of American Ginseng Black Spot Pathogen Alternaria panax.</title>
        <authorList>
            <person name="Qiu C."/>
            <person name="Wang W."/>
            <person name="Liu Z."/>
        </authorList>
    </citation>
    <scope>NUCLEOTIDE SEQUENCE</scope>
    <source>
        <strain evidence="2">BNCC115425</strain>
    </source>
</reference>
<dbReference type="PANTHER" id="PTHR43662">
    <property type="match status" value="1"/>
</dbReference>
<evidence type="ECO:0000313" key="2">
    <source>
        <dbReference type="EMBL" id="KAG9189437.1"/>
    </source>
</evidence>
<dbReference type="InterPro" id="IPR002347">
    <property type="entry name" value="SDR_fam"/>
</dbReference>
<dbReference type="InterPro" id="IPR018535">
    <property type="entry name" value="DUF1996"/>
</dbReference>
<dbReference type="Gene3D" id="3.40.50.720">
    <property type="entry name" value="NAD(P)-binding Rossmann-like Domain"/>
    <property type="match status" value="1"/>
</dbReference>
<sequence>MPPYVARNTLLRTSQALWHLSRLALRFTHKQRRTLLDFSLEGKVAVVTGWILAAFALSGAHGAIVDLDQEGVDRSAKALVEETKSQGLPPPKVHGYECDTSSEEGVKSIWGKIVKGLGTVDIHVTNAGITGGALAEDHSFEDFKRMVNINLTGTFLFSRTAGKWWIDNKVDGRILIVSSISGSIVNPPQKQSAYKASKAASAHLMKTLASEWAPHGIRVNALSPGYIHWLTGNITQCFDEHLPAPGDHRLDPLVNPGSNPSPHLHQIIGGNSFNVTVDPAKGHDLAAQSTCTTCEFTEDLSNYWTAVVYFKAKNGTFERVPQRAQQGMEGTNGGMVVYYMNDALFSTSQATKVTAFKPGFRMLIGDVSYRTREAARDFRQLTYICMQNESTREPETLEFPNQPCPAGVMINHRCWDGVNLDSPNHREHVSYPATGTFENGGACPSTNPVRIPQILLETAWYTKQFNNKADWPTDGSQPFVWSSGDATGFSTHADYLFGWKDDSLQKAMDGNNYVSAPTLKKQNIATQNKCNVKDMVGEKFDGWLTALPGGMQVE</sequence>
<proteinExistence type="predicted"/>
<dbReference type="EMBL" id="JAANER010000005">
    <property type="protein sequence ID" value="KAG9189437.1"/>
    <property type="molecule type" value="Genomic_DNA"/>
</dbReference>
<dbReference type="PRINTS" id="PR00080">
    <property type="entry name" value="SDRFAMILY"/>
</dbReference>
<keyword evidence="3" id="KW-1185">Reference proteome</keyword>
<dbReference type="PRINTS" id="PR00081">
    <property type="entry name" value="GDHRDH"/>
</dbReference>
<gene>
    <name evidence="2" type="ORF">G6011_06305</name>
</gene>
<accession>A0AAD4FGJ6</accession>
<dbReference type="SUPFAM" id="SSF51735">
    <property type="entry name" value="NAD(P)-binding Rossmann-fold domains"/>
    <property type="match status" value="1"/>
</dbReference>
<name>A0AAD4FGJ6_9PLEO</name>